<evidence type="ECO:0000256" key="4">
    <source>
        <dbReference type="ARBA" id="ARBA00022989"/>
    </source>
</evidence>
<reference evidence="8" key="1">
    <citation type="submission" date="2023-01" db="EMBL/GenBank/DDBJ databases">
        <title>Complete genome sequence of Planctobacterium marinum strain Dej080120_11.</title>
        <authorList>
            <person name="Ueki S."/>
            <person name="Maruyama F."/>
        </authorList>
    </citation>
    <scope>NUCLEOTIDE SEQUENCE</scope>
    <source>
        <strain evidence="8">Dej080120_11</strain>
    </source>
</reference>
<feature type="transmembrane region" description="Helical" evidence="6">
    <location>
        <begin position="464"/>
        <end position="484"/>
    </location>
</feature>
<proteinExistence type="predicted"/>
<feature type="transmembrane region" description="Helical" evidence="6">
    <location>
        <begin position="349"/>
        <end position="370"/>
    </location>
</feature>
<keyword evidence="4 6" id="KW-1133">Transmembrane helix</keyword>
<evidence type="ECO:0000256" key="1">
    <source>
        <dbReference type="ARBA" id="ARBA00004651"/>
    </source>
</evidence>
<dbReference type="InterPro" id="IPR038766">
    <property type="entry name" value="Membrane_comp_ABC_pdt"/>
</dbReference>
<keyword evidence="5 6" id="KW-0472">Membrane</keyword>
<feature type="domain" description="ABC3 transporter permease C-terminal" evidence="7">
    <location>
        <begin position="706"/>
        <end position="818"/>
    </location>
</feature>
<feature type="transmembrane region" description="Helical" evidence="6">
    <location>
        <begin position="752"/>
        <end position="778"/>
    </location>
</feature>
<evidence type="ECO:0000259" key="7">
    <source>
        <dbReference type="Pfam" id="PF02687"/>
    </source>
</evidence>
<evidence type="ECO:0000256" key="5">
    <source>
        <dbReference type="ARBA" id="ARBA00023136"/>
    </source>
</evidence>
<feature type="transmembrane region" description="Helical" evidence="6">
    <location>
        <begin position="254"/>
        <end position="270"/>
    </location>
</feature>
<dbReference type="GO" id="GO:0005886">
    <property type="term" value="C:plasma membrane"/>
    <property type="evidence" value="ECO:0007669"/>
    <property type="project" value="UniProtKB-SubCell"/>
</dbReference>
<protein>
    <recommendedName>
        <fullName evidence="7">ABC3 transporter permease C-terminal domain-containing protein</fullName>
    </recommendedName>
</protein>
<dbReference type="PANTHER" id="PTHR30287">
    <property type="entry name" value="MEMBRANE COMPONENT OF PREDICTED ABC SUPERFAMILY METABOLITE UPTAKE TRANSPORTER"/>
    <property type="match status" value="1"/>
</dbReference>
<name>A0AA48KRX5_9ALTE</name>
<comment type="subcellular location">
    <subcellularLocation>
        <location evidence="1">Cell membrane</location>
        <topology evidence="1">Multi-pass membrane protein</topology>
    </subcellularLocation>
</comment>
<dbReference type="Proteomes" id="UP001333710">
    <property type="component" value="Chromosome"/>
</dbReference>
<evidence type="ECO:0000313" key="9">
    <source>
        <dbReference type="Proteomes" id="UP001333710"/>
    </source>
</evidence>
<feature type="transmembrane region" description="Helical" evidence="6">
    <location>
        <begin position="790"/>
        <end position="811"/>
    </location>
</feature>
<keyword evidence="9" id="KW-1185">Reference proteome</keyword>
<keyword evidence="3 6" id="KW-0812">Transmembrane</keyword>
<evidence type="ECO:0000256" key="6">
    <source>
        <dbReference type="SAM" id="Phobius"/>
    </source>
</evidence>
<feature type="transmembrane region" description="Helical" evidence="6">
    <location>
        <begin position="703"/>
        <end position="723"/>
    </location>
</feature>
<feature type="transmembrane region" description="Helical" evidence="6">
    <location>
        <begin position="390"/>
        <end position="406"/>
    </location>
</feature>
<feature type="transmembrane region" description="Helical" evidence="6">
    <location>
        <begin position="306"/>
        <end position="329"/>
    </location>
</feature>
<feature type="transmembrane region" description="Helical" evidence="6">
    <location>
        <begin position="24"/>
        <end position="42"/>
    </location>
</feature>
<accession>A0AA48KRX5</accession>
<dbReference type="InterPro" id="IPR003838">
    <property type="entry name" value="ABC3_permease_C"/>
</dbReference>
<dbReference type="AlphaFoldDB" id="A0AA48KRX5"/>
<dbReference type="KEGG" id="pmaw:MACH26_14050"/>
<evidence type="ECO:0000256" key="2">
    <source>
        <dbReference type="ARBA" id="ARBA00022475"/>
    </source>
</evidence>
<feature type="transmembrane region" description="Helical" evidence="6">
    <location>
        <begin position="412"/>
        <end position="435"/>
    </location>
</feature>
<dbReference type="PANTHER" id="PTHR30287:SF1">
    <property type="entry name" value="INNER MEMBRANE PROTEIN"/>
    <property type="match status" value="1"/>
</dbReference>
<dbReference type="EMBL" id="AP027272">
    <property type="protein sequence ID" value="BDX05884.1"/>
    <property type="molecule type" value="Genomic_DNA"/>
</dbReference>
<gene>
    <name evidence="8" type="ORF">MACH26_14050</name>
</gene>
<dbReference type="RefSeq" id="WP_338291891.1">
    <property type="nucleotide sequence ID" value="NZ_AP027272.1"/>
</dbReference>
<sequence length="826" mass="92581">MLSQVVSLAWQVYREEKRQNQQRFMRLIQVLLMTLIVTLSLVSNSIQGFLTDNLNNLLGADLVLQERRELNSDELQSLRAMSQQIVLTRSLSTTLTNNNQWQSVKLKTAAQGYPLQGELLLADDLKSKAYAHSGVPKQGEIWLDSRLLAGLSAQIGDRISIANKVLQVTRVLVHEPDRLMEGHNVQMRAMVNPMDFNVMGFAVDIIEHRYLVAADKSQIDAIINWQKSVIPAAGVHHKQGAHPLALFWKRTENFIGLASIILFFMAAIAMQQLTRVQMRKELFFTAVCQSFGANRAMSLGISMLKWSLQCLSIFPLVLLLSTLCHWLAINLLSETFPQLQWQLNIMLSFTSLIAVTAVFLVFQLPVWLALKQSAIMNLIHNKTKKLHQGTMWLCALLILSAVAIYYSDNMLLTFMVLGSMAVSIALILALSWLLLTSGEAVTRNFSGLMPFALYMMKQRLLSKCTQILGVGLCAFLLLFTLMLLRDFGSSLSSYQRQHDGNLLVSQASEAQMQDVLKWTQEQGIQVRQNKPYLHAKLIEINGLDLDEFTQTPSESLAVLKQSIRLHWTQSIPENNRIVAGQWWSADSTDWQQVSVEDEVLTDLGLNIGDRLRLVVADNAYDFTIVASHAFKPGAGSITFWVQMPQSAMAHIAAPQYHMASLELQEAQFEQLSALWQLHPSLRMVSLQELTERFDSILKMVTQVVATFASLILLLSAIVILATIHALEADERKKNGVIQSFGFARNTCLKLTLIEWIVTGSIAACGAILGTWLAGSLIYQSQFSMPWQPDISWLLLTLMAMVAFVVSLGLMASKRSLSSSVRELMLD</sequence>
<organism evidence="8 9">
    <name type="scientific">Planctobacterium marinum</name>
    <dbReference type="NCBI Taxonomy" id="1631968"/>
    <lineage>
        <taxon>Bacteria</taxon>
        <taxon>Pseudomonadati</taxon>
        <taxon>Pseudomonadota</taxon>
        <taxon>Gammaproteobacteria</taxon>
        <taxon>Alteromonadales</taxon>
        <taxon>Alteromonadaceae</taxon>
        <taxon>Planctobacterium</taxon>
    </lineage>
</organism>
<evidence type="ECO:0000256" key="3">
    <source>
        <dbReference type="ARBA" id="ARBA00022692"/>
    </source>
</evidence>
<evidence type="ECO:0000313" key="8">
    <source>
        <dbReference type="EMBL" id="BDX05884.1"/>
    </source>
</evidence>
<dbReference type="Pfam" id="PF02687">
    <property type="entry name" value="FtsX"/>
    <property type="match status" value="1"/>
</dbReference>
<keyword evidence="2" id="KW-1003">Cell membrane</keyword>